<evidence type="ECO:0000313" key="1">
    <source>
        <dbReference type="EMBL" id="KAI9455408.1"/>
    </source>
</evidence>
<dbReference type="Proteomes" id="UP001207468">
    <property type="component" value="Unassembled WGS sequence"/>
</dbReference>
<accession>A0ACC0U0J9</accession>
<dbReference type="EMBL" id="JAGFNK010000251">
    <property type="protein sequence ID" value="KAI9455408.1"/>
    <property type="molecule type" value="Genomic_DNA"/>
</dbReference>
<comment type="caution">
    <text evidence="1">The sequence shown here is derived from an EMBL/GenBank/DDBJ whole genome shotgun (WGS) entry which is preliminary data.</text>
</comment>
<organism evidence="1 2">
    <name type="scientific">Russula earlei</name>
    <dbReference type="NCBI Taxonomy" id="71964"/>
    <lineage>
        <taxon>Eukaryota</taxon>
        <taxon>Fungi</taxon>
        <taxon>Dikarya</taxon>
        <taxon>Basidiomycota</taxon>
        <taxon>Agaricomycotina</taxon>
        <taxon>Agaricomycetes</taxon>
        <taxon>Russulales</taxon>
        <taxon>Russulaceae</taxon>
        <taxon>Russula</taxon>
    </lineage>
</organism>
<evidence type="ECO:0000313" key="2">
    <source>
        <dbReference type="Proteomes" id="UP001207468"/>
    </source>
</evidence>
<reference evidence="1" key="1">
    <citation type="submission" date="2021-03" db="EMBL/GenBank/DDBJ databases">
        <title>Evolutionary priming and transition to the ectomycorrhizal habit in an iconic lineage of mushroom-forming fungi: is preadaptation a requirement?</title>
        <authorList>
            <consortium name="DOE Joint Genome Institute"/>
            <person name="Looney B.P."/>
            <person name="Miyauchi S."/>
            <person name="Morin E."/>
            <person name="Drula E."/>
            <person name="Courty P.E."/>
            <person name="Chicoki N."/>
            <person name="Fauchery L."/>
            <person name="Kohler A."/>
            <person name="Kuo A."/>
            <person name="LaButti K."/>
            <person name="Pangilinan J."/>
            <person name="Lipzen A."/>
            <person name="Riley R."/>
            <person name="Andreopoulos W."/>
            <person name="He G."/>
            <person name="Johnson J."/>
            <person name="Barry K.W."/>
            <person name="Grigoriev I.V."/>
            <person name="Nagy L."/>
            <person name="Hibbett D."/>
            <person name="Henrissat B."/>
            <person name="Matheny P.B."/>
            <person name="Labbe J."/>
            <person name="Martin A.F."/>
        </authorList>
    </citation>
    <scope>NUCLEOTIDE SEQUENCE</scope>
    <source>
        <strain evidence="1">BPL698</strain>
    </source>
</reference>
<gene>
    <name evidence="1" type="ORF">F5148DRAFT_1324980</name>
</gene>
<sequence length="915" mass="100311">MPNSDPSSSTLSDPPTRQTAKRRSTSSESPSATTRPRSPPSLDAPSTADGVRASTKRARKAINCGPCRLSKLKCDRERPCSSCKLRGTTASCYQGLDGGSPTVFRTDDPSDPRGVNTAVEFSKIRQALAVIEAHVHYIQRSPALSGSTSSHFDASITSGPINHPPTSQIKQDLPMSDLSEQEAAPGAQGQSNRCGLYTGPTSAVSHLSSSDADWITSASQKPSPNEQGIRDGGGGVPEAAPILPEHTRDAAPTTHGSDRDLCEELPHVSVIDGLIDFYFEYCNWVFRFVNHRAFTAAWARYKSGAGADRIGLATVCMIMAVTLHYLPSGHELLPESRAYTMDLIELLLIRTHYLALSTVDSEEAWRVKGELVNMATAMGLHRDPGKDMPLEAAERRRWAWWHILLIERWQAFLFGRPIAIASHHFDTRLPSYCDPEVDPSGRLYDANIHLFRIAFILGDIMDDAVSLRPVPYESVLAKDRVLQEWWDTLPVELDMDDYSLVSFLASSTTSKRRVGVQSVVVRTVFLLIRCTMHRPYASLAHGEGSKYATSLAIAVNAADKLIALSAHARPEMLNHAALAVPGHMTWGPLHCFSAAMFFCFQIINNPEQPGARLHRANVLRALAILESYRGVRVAEKALDILRTLGPLYTETFLSDTPETREQKKQVVLPAVRRLQFPYVDCHRVPIGPGNGALSPALVDATQPPPAPHPIIQGTRVHVQEADAPSMPPSVPLSAPMLQPHRQHLLHQHHQPQQQQQLSTCENLPPSLKWSHPNLAFGDTAHYLGQQQQGHSALALQQPQQQYRDALPRQRAEEGDDAMWRSAAHHSPTARTMMASEPSTAPPPSRPHYAPHMIQQQDAYSQRDGTCTGGGSAADARMGDLAVVTEGVPWGATSGFVQGEWDRMYTGLGGRMPHGS</sequence>
<proteinExistence type="predicted"/>
<name>A0ACC0U0J9_9AGAM</name>
<protein>
    <submittedName>
        <fullName evidence="1">Uncharacterized protein</fullName>
    </submittedName>
</protein>
<keyword evidence="2" id="KW-1185">Reference proteome</keyword>